<accession>A0AB74EKN1</accession>
<evidence type="ECO:0000313" key="1">
    <source>
        <dbReference type="EMBL" id="SCW06832.1"/>
    </source>
</evidence>
<gene>
    <name evidence="1" type="ORF">ESCNG_10001</name>
</gene>
<organism evidence="1 2">
    <name type="scientific">Neisseria gonorrhoeae</name>
    <dbReference type="NCBI Taxonomy" id="485"/>
    <lineage>
        <taxon>Bacteria</taxon>
        <taxon>Pseudomonadati</taxon>
        <taxon>Pseudomonadota</taxon>
        <taxon>Betaproteobacteria</taxon>
        <taxon>Neisseriales</taxon>
        <taxon>Neisseriaceae</taxon>
        <taxon>Neisseria</taxon>
    </lineage>
</organism>
<protein>
    <submittedName>
        <fullName evidence="1">Transposase</fullName>
    </submittedName>
</protein>
<sequence length="103" mass="11794">MLPAVKKKIMPDGIVYADSPGSRGKSDAGGFTRCRTNRSKEFADRRNHINGIGNFWNQAKRALRKYNGIDRKPFPPLLRECEFRLNFGTPSRQLKILRDRCGI</sequence>
<evidence type="ECO:0000313" key="2">
    <source>
        <dbReference type="Proteomes" id="UP000182484"/>
    </source>
</evidence>
<proteinExistence type="predicted"/>
<dbReference type="EMBL" id="FMTB01000001">
    <property type="protein sequence ID" value="SCW06832.1"/>
    <property type="molecule type" value="Genomic_DNA"/>
</dbReference>
<reference evidence="1 2" key="1">
    <citation type="submission" date="2016-09" db="EMBL/GenBank/DDBJ databases">
        <authorList>
            <person name="Kumanski S."/>
            <person name="Beatrice B."/>
        </authorList>
    </citation>
    <scope>NUCLEOTIDE SEQUENCE [LARGE SCALE GENOMIC DNA]</scope>
    <source>
        <strain evidence="1">Mankind</strain>
    </source>
</reference>
<dbReference type="Proteomes" id="UP000182484">
    <property type="component" value="Unassembled WGS sequence"/>
</dbReference>
<dbReference type="AlphaFoldDB" id="A0AB74EKN1"/>
<name>A0AB74EKN1_NEIGO</name>
<comment type="caution">
    <text evidence="1">The sequence shown here is derived from an EMBL/GenBank/DDBJ whole genome shotgun (WGS) entry which is preliminary data.</text>
</comment>